<organism evidence="2 3">
    <name type="scientific">Pleurodeles waltl</name>
    <name type="common">Iberian ribbed newt</name>
    <dbReference type="NCBI Taxonomy" id="8319"/>
    <lineage>
        <taxon>Eukaryota</taxon>
        <taxon>Metazoa</taxon>
        <taxon>Chordata</taxon>
        <taxon>Craniata</taxon>
        <taxon>Vertebrata</taxon>
        <taxon>Euteleostomi</taxon>
        <taxon>Amphibia</taxon>
        <taxon>Batrachia</taxon>
        <taxon>Caudata</taxon>
        <taxon>Salamandroidea</taxon>
        <taxon>Salamandridae</taxon>
        <taxon>Pleurodelinae</taxon>
        <taxon>Pleurodeles</taxon>
    </lineage>
</organism>
<feature type="region of interest" description="Disordered" evidence="1">
    <location>
        <begin position="1"/>
        <end position="33"/>
    </location>
</feature>
<evidence type="ECO:0000313" key="3">
    <source>
        <dbReference type="Proteomes" id="UP001066276"/>
    </source>
</evidence>
<dbReference type="EMBL" id="JANPWB010000008">
    <property type="protein sequence ID" value="KAJ1164767.1"/>
    <property type="molecule type" value="Genomic_DNA"/>
</dbReference>
<evidence type="ECO:0000313" key="2">
    <source>
        <dbReference type="EMBL" id="KAJ1164767.1"/>
    </source>
</evidence>
<protein>
    <submittedName>
        <fullName evidence="2">Uncharacterized protein</fullName>
    </submittedName>
</protein>
<feature type="region of interest" description="Disordered" evidence="1">
    <location>
        <begin position="64"/>
        <end position="90"/>
    </location>
</feature>
<reference evidence="2" key="1">
    <citation type="journal article" date="2022" name="bioRxiv">
        <title>Sequencing and chromosome-scale assembly of the giantPleurodeles waltlgenome.</title>
        <authorList>
            <person name="Brown T."/>
            <person name="Elewa A."/>
            <person name="Iarovenko S."/>
            <person name="Subramanian E."/>
            <person name="Araus A.J."/>
            <person name="Petzold A."/>
            <person name="Susuki M."/>
            <person name="Suzuki K.-i.T."/>
            <person name="Hayashi T."/>
            <person name="Toyoda A."/>
            <person name="Oliveira C."/>
            <person name="Osipova E."/>
            <person name="Leigh N.D."/>
            <person name="Simon A."/>
            <person name="Yun M.H."/>
        </authorList>
    </citation>
    <scope>NUCLEOTIDE SEQUENCE</scope>
    <source>
        <strain evidence="2">20211129_DDA</strain>
        <tissue evidence="2">Liver</tissue>
    </source>
</reference>
<keyword evidence="3" id="KW-1185">Reference proteome</keyword>
<accession>A0AAV7SKZ4</accession>
<comment type="caution">
    <text evidence="2">The sequence shown here is derived from an EMBL/GenBank/DDBJ whole genome shotgun (WGS) entry which is preliminary data.</text>
</comment>
<name>A0AAV7SKZ4_PLEWA</name>
<evidence type="ECO:0000256" key="1">
    <source>
        <dbReference type="SAM" id="MobiDB-lite"/>
    </source>
</evidence>
<feature type="compositionally biased region" description="Basic and acidic residues" evidence="1">
    <location>
        <begin position="10"/>
        <end position="27"/>
    </location>
</feature>
<sequence length="109" mass="12579">MLVYIGKHTNIREKEKEPEERGQEGKEAGLGARGLIRRGEGGVEELYQTVRGVFRWQKGLRSRPREVAERRENRTVGKTGEKQRGMLFQERGSYLFRDDSEYSGGRIPP</sequence>
<gene>
    <name evidence="2" type="ORF">NDU88_005201</name>
</gene>
<dbReference type="Proteomes" id="UP001066276">
    <property type="component" value="Chromosome 4_2"/>
</dbReference>
<dbReference type="AlphaFoldDB" id="A0AAV7SKZ4"/>
<proteinExistence type="predicted"/>
<feature type="compositionally biased region" description="Basic and acidic residues" evidence="1">
    <location>
        <begin position="64"/>
        <end position="84"/>
    </location>
</feature>